<dbReference type="eggNOG" id="KOG4338">
    <property type="taxonomic scope" value="Eukaryota"/>
</dbReference>
<keyword evidence="12" id="KW-1185">Reference proteome</keyword>
<feature type="compositionally biased region" description="Low complexity" evidence="7">
    <location>
        <begin position="1180"/>
        <end position="1200"/>
    </location>
</feature>
<dbReference type="PANTHER" id="PTHR23345">
    <property type="entry name" value="VITELLOGENIN-RELATED"/>
    <property type="match status" value="1"/>
</dbReference>
<reference evidence="11" key="3">
    <citation type="submission" date="2025-09" db="UniProtKB">
        <authorList>
            <consortium name="Ensembl"/>
        </authorList>
    </citation>
    <scope>IDENTIFICATION</scope>
</reference>
<feature type="compositionally biased region" description="Low complexity" evidence="7">
    <location>
        <begin position="1249"/>
        <end position="1263"/>
    </location>
</feature>
<dbReference type="Gene3D" id="2.20.90.10">
    <property type="entry name" value="Vitellinogen, beta-sheet shell domain"/>
    <property type="match status" value="1"/>
</dbReference>
<dbReference type="Pfam" id="PF09172">
    <property type="entry name" value="Vit_open_b-sht"/>
    <property type="match status" value="1"/>
</dbReference>
<dbReference type="OMA" id="ENPMWHP"/>
<keyword evidence="1" id="KW-0597">Phosphoprotein</keyword>
<dbReference type="GO" id="GO:0045735">
    <property type="term" value="F:nutrient reservoir activity"/>
    <property type="evidence" value="ECO:0007669"/>
    <property type="project" value="UniProtKB-KW"/>
</dbReference>
<dbReference type="InterPro" id="IPR015258">
    <property type="entry name" value="Vitellinogen_b-sht_shell"/>
</dbReference>
<keyword evidence="4 6" id="KW-1015">Disulfide bond</keyword>
<dbReference type="InterPro" id="IPR001846">
    <property type="entry name" value="VWF_type-D"/>
</dbReference>
<keyword evidence="3" id="KW-0758">Storage protein</keyword>
<feature type="disulfide bond" evidence="6">
    <location>
        <begin position="204"/>
        <end position="207"/>
    </location>
</feature>
<evidence type="ECO:0000256" key="6">
    <source>
        <dbReference type="PROSITE-ProRule" id="PRU00557"/>
    </source>
</evidence>
<dbReference type="Proteomes" id="UP000008672">
    <property type="component" value="Unassembled WGS sequence"/>
</dbReference>
<dbReference type="STRING" id="7897.ENSLACP00000016946"/>
<feature type="disulfide bond" evidence="6">
    <location>
        <begin position="162"/>
        <end position="188"/>
    </location>
</feature>
<evidence type="ECO:0000313" key="11">
    <source>
        <dbReference type="Ensembl" id="ENSLACP00000016946.1"/>
    </source>
</evidence>
<feature type="compositionally biased region" description="Low complexity" evidence="7">
    <location>
        <begin position="1093"/>
        <end position="1104"/>
    </location>
</feature>
<dbReference type="PROSITE" id="PS51233">
    <property type="entry name" value="VWFD"/>
    <property type="match status" value="1"/>
</dbReference>
<proteinExistence type="predicted"/>
<dbReference type="InterPro" id="IPR037088">
    <property type="entry name" value="Vitellinogen_b-sht_shell_sf"/>
</dbReference>
<dbReference type="InterPro" id="IPR015817">
    <property type="entry name" value="Vitellinogen_open_b-sht_sub1"/>
</dbReference>
<dbReference type="SUPFAM" id="SSF56968">
    <property type="entry name" value="Lipovitellin-phosvitin complex, beta-sheet shell regions"/>
    <property type="match status" value="3"/>
</dbReference>
<dbReference type="InterPro" id="IPR001747">
    <property type="entry name" value="Vitellogenin_N"/>
</dbReference>
<dbReference type="SMART" id="SM00216">
    <property type="entry name" value="VWD"/>
    <property type="match status" value="1"/>
</dbReference>
<dbReference type="InParanoid" id="H3B4X5"/>
<dbReference type="Gene3D" id="1.25.10.20">
    <property type="entry name" value="Vitellinogen, superhelical"/>
    <property type="match status" value="1"/>
</dbReference>
<dbReference type="InterPro" id="IPR015255">
    <property type="entry name" value="Vitellinogen_open_b-sht"/>
</dbReference>
<dbReference type="InterPro" id="IPR011030">
    <property type="entry name" value="Lipovitellin_superhlx_dom"/>
</dbReference>
<feature type="compositionally biased region" description="Basic residues" evidence="7">
    <location>
        <begin position="1122"/>
        <end position="1136"/>
    </location>
</feature>
<dbReference type="InterPro" id="IPR015819">
    <property type="entry name" value="Lipid_transp_b-sht_shell"/>
</dbReference>
<dbReference type="Ensembl" id="ENSLACT00000017066.1">
    <property type="protein sequence ID" value="ENSLACP00000016946.1"/>
    <property type="gene ID" value="ENSLACG00000014924.1"/>
</dbReference>
<feature type="compositionally biased region" description="Low complexity" evidence="7">
    <location>
        <begin position="1137"/>
        <end position="1154"/>
    </location>
</feature>
<feature type="region of interest" description="Disordered" evidence="7">
    <location>
        <begin position="1093"/>
        <end position="1112"/>
    </location>
</feature>
<dbReference type="SMART" id="SM01170">
    <property type="entry name" value="DUF1944"/>
    <property type="match status" value="1"/>
</dbReference>
<dbReference type="EMBL" id="AFYH01051876">
    <property type="status" value="NOT_ANNOTATED_CDS"/>
    <property type="molecule type" value="Genomic_DNA"/>
</dbReference>
<accession>H3B4X5</accession>
<organism evidence="11 12">
    <name type="scientific">Latimeria chalumnae</name>
    <name type="common">Coelacanth</name>
    <dbReference type="NCBI Taxonomy" id="7897"/>
    <lineage>
        <taxon>Eukaryota</taxon>
        <taxon>Metazoa</taxon>
        <taxon>Chordata</taxon>
        <taxon>Craniata</taxon>
        <taxon>Vertebrata</taxon>
        <taxon>Euteleostomi</taxon>
        <taxon>Coelacanthiformes</taxon>
        <taxon>Coelacanthidae</taxon>
        <taxon>Latimeria</taxon>
    </lineage>
</organism>
<keyword evidence="2 8" id="KW-0732">Signal</keyword>
<dbReference type="HOGENOM" id="CLU_003264_0_0_1"/>
<comment type="caution">
    <text evidence="6">Lacks conserved residue(s) required for the propagation of feature annotation.</text>
</comment>
<dbReference type="FunFam" id="2.20.80.10:FF:000001">
    <property type="entry name" value="Vitellogenin 7"/>
    <property type="match status" value="1"/>
</dbReference>
<dbReference type="EMBL" id="AFYH01051880">
    <property type="status" value="NOT_ANNOTATED_CDS"/>
    <property type="molecule type" value="Genomic_DNA"/>
</dbReference>
<feature type="chain" id="PRO_5013062268" evidence="8">
    <location>
        <begin position="16"/>
        <end position="1753"/>
    </location>
</feature>
<dbReference type="Gene3D" id="2.20.50.20">
    <property type="entry name" value="Lipovitellin. Chain A, domain 3"/>
    <property type="match status" value="1"/>
</dbReference>
<dbReference type="Pfam" id="PF00094">
    <property type="entry name" value="VWD"/>
    <property type="match status" value="1"/>
</dbReference>
<feature type="compositionally biased region" description="Basic residues" evidence="7">
    <location>
        <begin position="1161"/>
        <end position="1179"/>
    </location>
</feature>
<evidence type="ECO:0000259" key="10">
    <source>
        <dbReference type="PROSITE" id="PS51233"/>
    </source>
</evidence>
<dbReference type="PROSITE" id="PS51211">
    <property type="entry name" value="VITELLOGENIN"/>
    <property type="match status" value="1"/>
</dbReference>
<evidence type="ECO:0000256" key="4">
    <source>
        <dbReference type="ARBA" id="ARBA00023157"/>
    </source>
</evidence>
<dbReference type="InterPro" id="IPR015816">
    <property type="entry name" value="Vitellinogen_b-sht_N"/>
</dbReference>
<dbReference type="EMBL" id="AFYH01051875">
    <property type="status" value="NOT_ANNOTATED_CDS"/>
    <property type="molecule type" value="Genomic_DNA"/>
</dbReference>
<evidence type="ECO:0000259" key="9">
    <source>
        <dbReference type="PROSITE" id="PS51211"/>
    </source>
</evidence>
<evidence type="ECO:0000313" key="12">
    <source>
        <dbReference type="Proteomes" id="UP000008672"/>
    </source>
</evidence>
<evidence type="ECO:0000256" key="1">
    <source>
        <dbReference type="ARBA" id="ARBA00022553"/>
    </source>
</evidence>
<dbReference type="InterPro" id="IPR050733">
    <property type="entry name" value="Vitellogenin/Apolipophorin"/>
</dbReference>
<feature type="signal peptide" evidence="8">
    <location>
        <begin position="1"/>
        <end position="15"/>
    </location>
</feature>
<evidence type="ECO:0000256" key="2">
    <source>
        <dbReference type="ARBA" id="ARBA00022729"/>
    </source>
</evidence>
<feature type="domain" description="VWFD" evidence="10">
    <location>
        <begin position="1480"/>
        <end position="1658"/>
    </location>
</feature>
<dbReference type="EMBL" id="AFYH01051881">
    <property type="status" value="NOT_ANNOTATED_CDS"/>
    <property type="molecule type" value="Genomic_DNA"/>
</dbReference>
<reference evidence="12" key="1">
    <citation type="submission" date="2011-08" db="EMBL/GenBank/DDBJ databases">
        <title>The draft genome of Latimeria chalumnae.</title>
        <authorList>
            <person name="Di Palma F."/>
            <person name="Alfoldi J."/>
            <person name="Johnson J."/>
            <person name="Berlin A."/>
            <person name="Gnerre S."/>
            <person name="Jaffe D."/>
            <person name="MacCallum I."/>
            <person name="Young S."/>
            <person name="Walker B.J."/>
            <person name="Lander E."/>
            <person name="Lindblad-Toh K."/>
        </authorList>
    </citation>
    <scope>NUCLEOTIDE SEQUENCE [LARGE SCALE GENOMIC DNA]</scope>
    <source>
        <strain evidence="12">Wild caught</strain>
    </source>
</reference>
<dbReference type="GeneTree" id="ENSGT00530000064273"/>
<evidence type="ECO:0000256" key="7">
    <source>
        <dbReference type="SAM" id="MobiDB-lite"/>
    </source>
</evidence>
<gene>
    <name evidence="11" type="primary">LOC102365998</name>
</gene>
<dbReference type="EMBL" id="AFYH01051874">
    <property type="status" value="NOT_ANNOTATED_CDS"/>
    <property type="molecule type" value="Genomic_DNA"/>
</dbReference>
<dbReference type="GO" id="GO:0005319">
    <property type="term" value="F:lipid transporter activity"/>
    <property type="evidence" value="ECO:0007669"/>
    <property type="project" value="InterPro"/>
</dbReference>
<dbReference type="PANTHER" id="PTHR23345:SF15">
    <property type="entry name" value="VITELLOGENIN 1-RELATED"/>
    <property type="match status" value="1"/>
</dbReference>
<dbReference type="FunFam" id="2.30.230.10:FF:000002">
    <property type="entry name" value="Vitellogenin 7"/>
    <property type="match status" value="1"/>
</dbReference>
<feature type="compositionally biased region" description="Low complexity" evidence="7">
    <location>
        <begin position="1219"/>
        <end position="1241"/>
    </location>
</feature>
<sequence>MRLLILALTLALVGSEKTHYDPVFQEGKTYIYDYEGLILTGLPENGLSRSGLKVNSKVKIREYAQRRFILKVDDLQVKEYNGYWPQDAFIKASKLTQALAVELTKPITFEYSSGRVGNIYAPEDVSDAALNIHRGVLNMLQINIKKTQNIYDLQEVGVQGTCQTTYEIQENKKANRILITKTKDLNNCEEKLMKTFGMTYAESCGNCQQQNKNMRGAASYSYKLKKIDTGTLILQISTQELHQFTPFSEKTSPAIMEASMKLVLLVTQQRCIRPILWQIYEKQYEIKFCVLSRNLSDFFFLHIFKVKRKSPNIVQTLDHLVRNNQQEVQPDAPLKFLQLVQLLRVATHENLEAIWKQYSKQPQYRRWFLDAIPTIATSQALKFFKEKIQSTELTQNEIMLALVTTMQLMNANHNAMLTAADLISMSHIRRTPILRKAALLSYGSMVYRYCVTIPVCSDSVLQPLHAFAADALSRHHEEEMTLALKALGNAGHPASIKMIQKFLSGFTARAVDVSLTVQADAMMALRNIAKKEPRKVQDIALQIFLGCNFHPELRMLACMILFETKPNMGLVTVMADALLKETNLQVASFSYSHMKALARSTAPDLLRVASSCNVAVKLLSPRLDRLSYRYSKVLHVSKVNYNLMAGAIADVFIINNRVSILPTAVIAKIRGYFLGAAADVLEVGVHAENLVEAIKRSRLPSSEDSDMLKIRQIMKLLHDWKALPAEKPFASVYVKLLGQEVAYTELNKKLLDQLIKVVREPGERHVTVKKIVSQLESGVNTHLSKSLLASEIRRIVPTCVGFPMELSLYSVAVGAANVNRIVQVQFSPPPSSTFNLNQLFNSKMEVKAQVSPSQVTDTIGVMGINTHIVQSSMEVHAKVCNTAPVKFTAQIDWKEKHLKIETAPSEQDNKLLFVRTETYAASRNIEDLAASKTTPLLPLGTEADILKVHFKPAKAVSTESRQAIVRFSTKHTSPKLEPRMYHGCAKATKFGFQVCLDASARNAAFLKNSPLYVLVGNYFTGVDLKPVRTEATIEQLQLEIQAGVNAASKIIRLNAKQGSKEDTSENREPPGTILQKIEKFLWAVGQDDFRNQSFRSSSWSSSSSIQAADNRGDSFENVRQKLGHSKGKNKAQKHSKYSSSSSSKTRSSSSSSSSEVEKNSHHQKQQSHSKQQSARHRSIHSTSSSSSSSSRRRSSSQSGRRSAHQQIHNPKKDDWRITSSVSSRSSSSSSGSNSKSSNSGSRRQHKPKGSSSSSSSSSSSGSGTRSTESYQQPKFLGDMFPPVLAVIACAIRSDGKRQGYQIATYTDASLPRPKVQILVMELEAGSRWRICADAAVLSPYKAKAELKWGQECQDYKVALKTEIGRFAIYPAVQIKMSWDNVPRPIKDRVKAFDEYVPGAAYMLGFTEKWQKNPSHQLVVILTSTSPRIIDIVIRAAPLTLYYQGFEIPFAIPTLGAKSAVALQRTEWSILSQLPGSTIADACTINGDNVQTFDHVKFKYNVPTMCFTIMAQDCTTAPMFAVLLKVVPEYAQRYLTVDLSNRPIDMIPVVGGPLRLIIGDTEVPLSDLPFIDPEIRFSIIQVKDGLLIKANYFGIEELYFDGKEEISLKITSEMAGKTCGLCGHSDGEIKQEFRVPSGEVAKDANSFGQSWVMTPDTCNGGKQNECKLQRDYVELGKEVQVAGQNSKCYSVEPVLQCFEGCSPKTTVPVKVGFHCVPADSAMSKSDYRDLDEKTEDLEDTVNAHTGCTCTEQCS</sequence>
<dbReference type="GO" id="GO:0071391">
    <property type="term" value="P:cellular response to estrogen stimulus"/>
    <property type="evidence" value="ECO:0007669"/>
    <property type="project" value="TreeGrafter"/>
</dbReference>
<dbReference type="GO" id="GO:0032355">
    <property type="term" value="P:response to estradiol"/>
    <property type="evidence" value="ECO:0007669"/>
    <property type="project" value="TreeGrafter"/>
</dbReference>
<dbReference type="FunFam" id="1.25.10.20:FF:000002">
    <property type="entry name" value="Vitellogenin 7"/>
    <property type="match status" value="1"/>
</dbReference>
<dbReference type="Pfam" id="PF09175">
    <property type="entry name" value="Vit_b-sht_shell"/>
    <property type="match status" value="1"/>
</dbReference>
<evidence type="ECO:0000256" key="5">
    <source>
        <dbReference type="ARBA" id="ARBA00023180"/>
    </source>
</evidence>
<dbReference type="EMBL" id="AFYH01051878">
    <property type="status" value="NOT_ANNOTATED_CDS"/>
    <property type="molecule type" value="Genomic_DNA"/>
</dbReference>
<dbReference type="Gene3D" id="2.30.230.10">
    <property type="entry name" value="Lipovitellin, beta-sheet shell regions, chain A"/>
    <property type="match status" value="1"/>
</dbReference>
<evidence type="ECO:0000256" key="8">
    <source>
        <dbReference type="SAM" id="SignalP"/>
    </source>
</evidence>
<dbReference type="SUPFAM" id="SSF48431">
    <property type="entry name" value="Lipovitellin-phosvitin complex, superhelical domain"/>
    <property type="match status" value="1"/>
</dbReference>
<reference evidence="11" key="2">
    <citation type="submission" date="2025-08" db="UniProtKB">
        <authorList>
            <consortium name="Ensembl"/>
        </authorList>
    </citation>
    <scope>IDENTIFICATION</scope>
</reference>
<dbReference type="EMBL" id="AFYH01051879">
    <property type="status" value="NOT_ANNOTATED_CDS"/>
    <property type="molecule type" value="Genomic_DNA"/>
</dbReference>
<dbReference type="Pfam" id="PF01347">
    <property type="entry name" value="Vitellogenin_N"/>
    <property type="match status" value="1"/>
</dbReference>
<evidence type="ECO:0000256" key="3">
    <source>
        <dbReference type="ARBA" id="ARBA00022761"/>
    </source>
</evidence>
<feature type="domain" description="Vitellogenin" evidence="9">
    <location>
        <begin position="24"/>
        <end position="665"/>
    </location>
</feature>
<dbReference type="EMBL" id="AFYH01051877">
    <property type="status" value="NOT_ANNOTATED_CDS"/>
    <property type="molecule type" value="Genomic_DNA"/>
</dbReference>
<dbReference type="SMART" id="SM00638">
    <property type="entry name" value="LPD_N"/>
    <property type="match status" value="1"/>
</dbReference>
<dbReference type="Gene3D" id="2.20.80.10">
    <property type="entry name" value="Lipovitellin-phosvitin complex, chain A, domain 4"/>
    <property type="match status" value="1"/>
</dbReference>
<protein>
    <submittedName>
        <fullName evidence="11">Uncharacterized protein</fullName>
    </submittedName>
</protein>
<dbReference type="SMART" id="SM01169">
    <property type="entry name" value="DUF1943"/>
    <property type="match status" value="1"/>
</dbReference>
<name>H3B4X5_LATCH</name>
<feature type="region of interest" description="Disordered" evidence="7">
    <location>
        <begin position="1122"/>
        <end position="1270"/>
    </location>
</feature>
<keyword evidence="5" id="KW-0325">Glycoprotein</keyword>